<sequence>MKTIGLFIILVLIQFYTIKTEVTRSDVIDYLVNYGYLETQNCTKYELKKSLRQVQRENNITVNGKIDSNIRNLVQKDKDKTFITSYLKTFGYLRGEINPLILKDAIKLLQKNSGVLNVTGSIDTSTLNFIISHPQGYSEAILQ</sequence>
<evidence type="ECO:0000313" key="2">
    <source>
        <dbReference type="Proteomes" id="UP000154968"/>
    </source>
</evidence>
<keyword evidence="1" id="KW-0645">Protease</keyword>
<dbReference type="KEGG" id="vg:16414388"/>
<keyword evidence="2" id="KW-1185">Reference proteome</keyword>
<dbReference type="GeneID" id="16414388"/>
<organism evidence="1 2">
    <name type="scientific">Invertebrate iridescent virus 22</name>
    <dbReference type="NCBI Taxonomy" id="345198"/>
    <lineage>
        <taxon>Viruses</taxon>
        <taxon>Varidnaviria</taxon>
        <taxon>Bamfordvirae</taxon>
        <taxon>Nucleocytoviricota</taxon>
        <taxon>Megaviricetes</taxon>
        <taxon>Pimascovirales</taxon>
        <taxon>Pimascovirales incertae sedis</taxon>
        <taxon>Iridoviridae</taxon>
        <taxon>Betairidovirinae</taxon>
        <taxon>Chloriridovirus</taxon>
        <taxon>Chloriridovirus simulium1</taxon>
    </lineage>
</organism>
<proteinExistence type="predicted"/>
<dbReference type="SUPFAM" id="SSF47090">
    <property type="entry name" value="PGBD-like"/>
    <property type="match status" value="2"/>
</dbReference>
<dbReference type="EMBL" id="HF920633">
    <property type="protein sequence ID" value="CCV01726.1"/>
    <property type="molecule type" value="Genomic_DNA"/>
</dbReference>
<dbReference type="GO" id="GO:0008237">
    <property type="term" value="F:metallopeptidase activity"/>
    <property type="evidence" value="ECO:0007669"/>
    <property type="project" value="UniProtKB-KW"/>
</dbReference>
<dbReference type="InterPro" id="IPR036366">
    <property type="entry name" value="PGBDSf"/>
</dbReference>
<dbReference type="Proteomes" id="UP000154968">
    <property type="component" value="Segment"/>
</dbReference>
<gene>
    <name evidence="1" type="primary">049R</name>
    <name evidence="1" type="ORF">IIV22_049R</name>
</gene>
<evidence type="ECO:0000313" key="1">
    <source>
        <dbReference type="EMBL" id="CCV01726.1"/>
    </source>
</evidence>
<keyword evidence="1" id="KW-0378">Hydrolase</keyword>
<protein>
    <submittedName>
        <fullName evidence="1">Matrix metalloproteinase 2</fullName>
    </submittedName>
</protein>
<reference evidence="1 2" key="1">
    <citation type="journal article" date="2013" name="J. Gen. Virol.">
        <title>Complete genome sequence of invertebrate iridescent virus 22 isolated from a blackfly larva.</title>
        <authorList>
            <person name="Piegu B."/>
            <person name="Guizard S."/>
            <person name="Spears T."/>
            <person name="Cruaud C."/>
            <person name="Couloux A."/>
            <person name="Bideshi D.K."/>
            <person name="Federici B.A."/>
            <person name="Bigot Y."/>
        </authorList>
    </citation>
    <scope>NUCLEOTIDE SEQUENCE [LARGE SCALE GENOMIC DNA]</scope>
</reference>
<name>S6DAV8_9VIRU</name>
<dbReference type="InterPro" id="IPR036365">
    <property type="entry name" value="PGBD-like_sf"/>
</dbReference>
<dbReference type="Gene3D" id="1.10.101.10">
    <property type="entry name" value="PGBD-like superfamily/PGBD"/>
    <property type="match status" value="2"/>
</dbReference>
<dbReference type="RefSeq" id="YP_008357347.1">
    <property type="nucleotide sequence ID" value="NC_021901.1"/>
</dbReference>
<accession>S6DAV8</accession>
<keyword evidence="1" id="KW-0482">Metalloprotease</keyword>